<gene>
    <name evidence="2" type="ORF">SAMN05443633_104102</name>
</gene>
<dbReference type="OrthoDB" id="1250816at2"/>
<feature type="transmembrane region" description="Helical" evidence="1">
    <location>
        <begin position="46"/>
        <end position="66"/>
    </location>
</feature>
<name>A0A1M5BAG8_9FLAO</name>
<accession>A0A1M5BAG8</accession>
<protein>
    <submittedName>
        <fullName evidence="2">Uncharacterized protein</fullName>
    </submittedName>
</protein>
<keyword evidence="1" id="KW-0472">Membrane</keyword>
<keyword evidence="1" id="KW-0812">Transmembrane</keyword>
<proteinExistence type="predicted"/>
<evidence type="ECO:0000313" key="3">
    <source>
        <dbReference type="Proteomes" id="UP000184518"/>
    </source>
</evidence>
<evidence type="ECO:0000256" key="1">
    <source>
        <dbReference type="SAM" id="Phobius"/>
    </source>
</evidence>
<dbReference type="AlphaFoldDB" id="A0A1M5BAG8"/>
<organism evidence="2 3">
    <name type="scientific">Chryseobacterium arachidis</name>
    <dbReference type="NCBI Taxonomy" id="1416778"/>
    <lineage>
        <taxon>Bacteria</taxon>
        <taxon>Pseudomonadati</taxon>
        <taxon>Bacteroidota</taxon>
        <taxon>Flavobacteriia</taxon>
        <taxon>Flavobacteriales</taxon>
        <taxon>Weeksellaceae</taxon>
        <taxon>Chryseobacterium group</taxon>
        <taxon>Chryseobacterium</taxon>
    </lineage>
</organism>
<evidence type="ECO:0000313" key="2">
    <source>
        <dbReference type="EMBL" id="SHF39503.1"/>
    </source>
</evidence>
<reference evidence="3" key="1">
    <citation type="submission" date="2016-11" db="EMBL/GenBank/DDBJ databases">
        <authorList>
            <person name="Varghese N."/>
            <person name="Submissions S."/>
        </authorList>
    </citation>
    <scope>NUCLEOTIDE SEQUENCE [LARGE SCALE GENOMIC DNA]</scope>
    <source>
        <strain evidence="3">DSM 27619</strain>
    </source>
</reference>
<dbReference type="STRING" id="1416778.SAMN05443633_104102"/>
<keyword evidence="3" id="KW-1185">Reference proteome</keyword>
<sequence length="233" mass="27027">MNNNTLNKLKSDYEELEIKPSSDLWDRLDEKLDEAAEISLKQSFQWWKYAAVVLLLISVGTVIYFVNKDDQETDFIVKKRLEKTVHPINPDIQNQPVKSNDQLIQPAENNKLVVSTENKKKNIQPEEKIEIVLQCYPSEIKNQLLVQEEKIIKNIPDTNPVIQTKIDEKPVLAEKKKISYINAEELLLGREFDKTREEAKKDEKKFGVFNVNKVFKKVENVTVLGVTVYSEPK</sequence>
<dbReference type="EMBL" id="FQUT01000004">
    <property type="protein sequence ID" value="SHF39503.1"/>
    <property type="molecule type" value="Genomic_DNA"/>
</dbReference>
<dbReference type="Proteomes" id="UP000184518">
    <property type="component" value="Unassembled WGS sequence"/>
</dbReference>
<keyword evidence="1" id="KW-1133">Transmembrane helix</keyword>
<dbReference type="RefSeq" id="WP_072956068.1">
    <property type="nucleotide sequence ID" value="NZ_FQUT01000004.1"/>
</dbReference>